<evidence type="ECO:0000256" key="1">
    <source>
        <dbReference type="ARBA" id="ARBA00022741"/>
    </source>
</evidence>
<dbReference type="SUPFAM" id="SSF52540">
    <property type="entry name" value="P-loop containing nucleoside triphosphate hydrolases"/>
    <property type="match status" value="1"/>
</dbReference>
<gene>
    <name evidence="3" type="ORF">FJR03_10865</name>
</gene>
<dbReference type="AlphaFoldDB" id="A0A7M1AXN8"/>
<organism evidence="3 4">
    <name type="scientific">Sulfurimonas marina</name>
    <dbReference type="NCBI Taxonomy" id="2590551"/>
    <lineage>
        <taxon>Bacteria</taxon>
        <taxon>Pseudomonadati</taxon>
        <taxon>Campylobacterota</taxon>
        <taxon>Epsilonproteobacteria</taxon>
        <taxon>Campylobacterales</taxon>
        <taxon>Sulfurimonadaceae</taxon>
        <taxon>Sulfurimonas</taxon>
    </lineage>
</organism>
<dbReference type="KEGG" id="smax:FJR03_10865"/>
<dbReference type="GO" id="GO:0016887">
    <property type="term" value="F:ATP hydrolysis activity"/>
    <property type="evidence" value="ECO:0007669"/>
    <property type="project" value="TreeGrafter"/>
</dbReference>
<protein>
    <recommendedName>
        <fullName evidence="5">AAA family ATPase</fullName>
    </recommendedName>
</protein>
<keyword evidence="2" id="KW-0067">ATP-binding</keyword>
<proteinExistence type="predicted"/>
<dbReference type="InterPro" id="IPR050625">
    <property type="entry name" value="ParA/MinD_ATPase"/>
</dbReference>
<name>A0A7M1AXN8_9BACT</name>
<dbReference type="InterPro" id="IPR027417">
    <property type="entry name" value="P-loop_NTPase"/>
</dbReference>
<keyword evidence="1" id="KW-0547">Nucleotide-binding</keyword>
<dbReference type="Pfam" id="PF06564">
    <property type="entry name" value="CBP_BcsQ"/>
    <property type="match status" value="1"/>
</dbReference>
<dbReference type="GO" id="GO:0005829">
    <property type="term" value="C:cytosol"/>
    <property type="evidence" value="ECO:0007669"/>
    <property type="project" value="TreeGrafter"/>
</dbReference>
<dbReference type="InterPro" id="IPR017746">
    <property type="entry name" value="Cellulose_synthase_operon_BcsQ"/>
</dbReference>
<dbReference type="Gene3D" id="3.40.50.300">
    <property type="entry name" value="P-loop containing nucleotide triphosphate hydrolases"/>
    <property type="match status" value="1"/>
</dbReference>
<keyword evidence="4" id="KW-1185">Reference proteome</keyword>
<accession>A0A7M1AXN8</accession>
<dbReference type="EMBL" id="CP041165">
    <property type="protein sequence ID" value="QOP42210.1"/>
    <property type="molecule type" value="Genomic_DNA"/>
</dbReference>
<dbReference type="GO" id="GO:0005524">
    <property type="term" value="F:ATP binding"/>
    <property type="evidence" value="ECO:0007669"/>
    <property type="project" value="UniProtKB-KW"/>
</dbReference>
<evidence type="ECO:0000313" key="3">
    <source>
        <dbReference type="EMBL" id="QOP42210.1"/>
    </source>
</evidence>
<dbReference type="GO" id="GO:0009898">
    <property type="term" value="C:cytoplasmic side of plasma membrane"/>
    <property type="evidence" value="ECO:0007669"/>
    <property type="project" value="TreeGrafter"/>
</dbReference>
<dbReference type="GO" id="GO:0051782">
    <property type="term" value="P:negative regulation of cell division"/>
    <property type="evidence" value="ECO:0007669"/>
    <property type="project" value="TreeGrafter"/>
</dbReference>
<dbReference type="PANTHER" id="PTHR43384:SF6">
    <property type="entry name" value="SEPTUM SITE-DETERMINING PROTEIN MIND HOMOLOG, CHLOROPLASTIC"/>
    <property type="match status" value="1"/>
</dbReference>
<sequence length="397" mass="45635">MVIAYVSPNHEECCFDLQDEYTELQNFPNIEEFISFYAANRNRDIVLLYKVENLEDIQALETMNFSNNVYMIVIGKDDVAFSLLAGKLGVDIYLNYEQIDSDDIIQYITNSQNVIKQRKGNSNVSVFTGINGGVGTTTITMNLAKTIADEHLDKNVLFLDFTDTKAISNLFFDVIQPSKTIIDIASTQSLDVDELYNHGLIKLSNNLFFVPGIQKHTDKEEFGRTENIQVFLNFIMQIKELFDFILIDVGVFKDQDLEIDIQELADDIFVITEFNIPSMSILKTYIDIIDRSGWYNKAHIIANRADAYGSVTHEEAKKILSKGLKHNFEIAHSLPNDALHLRECWNEAKLVCDVYPEAPFMEGLRVMINKFFIFDREVTQIEKVHNKSIFSRVKEWL</sequence>
<evidence type="ECO:0000313" key="4">
    <source>
        <dbReference type="Proteomes" id="UP000593910"/>
    </source>
</evidence>
<dbReference type="Proteomes" id="UP000593910">
    <property type="component" value="Chromosome"/>
</dbReference>
<evidence type="ECO:0000256" key="2">
    <source>
        <dbReference type="ARBA" id="ARBA00022840"/>
    </source>
</evidence>
<evidence type="ECO:0008006" key="5">
    <source>
        <dbReference type="Google" id="ProtNLM"/>
    </source>
</evidence>
<dbReference type="RefSeq" id="WP_193113530.1">
    <property type="nucleotide sequence ID" value="NZ_CP041165.1"/>
</dbReference>
<reference evidence="3 4" key="1">
    <citation type="submission" date="2019-06" db="EMBL/GenBank/DDBJ databases">
        <title>Sulfurimonas gotlandica sp. nov., a chemoautotrophic and psychrotolerant epsilonproteobacterium isolated from a pelagic redoxcline, and an emended description of the genus Sulfurimonas.</title>
        <authorList>
            <person name="Wang S."/>
            <person name="Jiang L."/>
            <person name="Shao Z."/>
        </authorList>
    </citation>
    <scope>NUCLEOTIDE SEQUENCE [LARGE SCALE GENOMIC DNA]</scope>
    <source>
        <strain evidence="3 4">B2</strain>
    </source>
</reference>
<dbReference type="PANTHER" id="PTHR43384">
    <property type="entry name" value="SEPTUM SITE-DETERMINING PROTEIN MIND HOMOLOG, CHLOROPLASTIC-RELATED"/>
    <property type="match status" value="1"/>
</dbReference>